<evidence type="ECO:0000313" key="2">
    <source>
        <dbReference type="Proteomes" id="UP001175227"/>
    </source>
</evidence>
<sequence>MYLHQDLGFAEAYMNGDFHVNNLKMALDLWLDNRTHMGAISSLWNRCSTIVFTVHSLPQPVLE</sequence>
<organism evidence="1 2">
    <name type="scientific">Armillaria novae-zelandiae</name>
    <dbReference type="NCBI Taxonomy" id="153914"/>
    <lineage>
        <taxon>Eukaryota</taxon>
        <taxon>Fungi</taxon>
        <taxon>Dikarya</taxon>
        <taxon>Basidiomycota</taxon>
        <taxon>Agaricomycotina</taxon>
        <taxon>Agaricomycetes</taxon>
        <taxon>Agaricomycetidae</taxon>
        <taxon>Agaricales</taxon>
        <taxon>Marasmiineae</taxon>
        <taxon>Physalacriaceae</taxon>
        <taxon>Armillaria</taxon>
    </lineage>
</organism>
<accession>A0AA39TIB0</accession>
<dbReference type="EMBL" id="JAUEPR010000001">
    <property type="protein sequence ID" value="KAK0490241.1"/>
    <property type="molecule type" value="Genomic_DNA"/>
</dbReference>
<comment type="caution">
    <text evidence="1">The sequence shown here is derived from an EMBL/GenBank/DDBJ whole genome shotgun (WGS) entry which is preliminary data.</text>
</comment>
<protein>
    <submittedName>
        <fullName evidence="1">Uncharacterized protein</fullName>
    </submittedName>
</protein>
<evidence type="ECO:0000313" key="1">
    <source>
        <dbReference type="EMBL" id="KAK0490241.1"/>
    </source>
</evidence>
<proteinExistence type="predicted"/>
<reference evidence="1" key="1">
    <citation type="submission" date="2023-06" db="EMBL/GenBank/DDBJ databases">
        <authorList>
            <consortium name="Lawrence Berkeley National Laboratory"/>
            <person name="Ahrendt S."/>
            <person name="Sahu N."/>
            <person name="Indic B."/>
            <person name="Wong-Bajracharya J."/>
            <person name="Merenyi Z."/>
            <person name="Ke H.-M."/>
            <person name="Monk M."/>
            <person name="Kocsube S."/>
            <person name="Drula E."/>
            <person name="Lipzen A."/>
            <person name="Balint B."/>
            <person name="Henrissat B."/>
            <person name="Andreopoulos B."/>
            <person name="Martin F.M."/>
            <person name="Harder C.B."/>
            <person name="Rigling D."/>
            <person name="Ford K.L."/>
            <person name="Foster G.D."/>
            <person name="Pangilinan J."/>
            <person name="Papanicolaou A."/>
            <person name="Barry K."/>
            <person name="LaButti K."/>
            <person name="Viragh M."/>
            <person name="Koriabine M."/>
            <person name="Yan M."/>
            <person name="Riley R."/>
            <person name="Champramary S."/>
            <person name="Plett K.L."/>
            <person name="Tsai I.J."/>
            <person name="Slot J."/>
            <person name="Sipos G."/>
            <person name="Plett J."/>
            <person name="Nagy L.G."/>
            <person name="Grigoriev I.V."/>
        </authorList>
    </citation>
    <scope>NUCLEOTIDE SEQUENCE</scope>
    <source>
        <strain evidence="1">ICMP 16352</strain>
    </source>
</reference>
<name>A0AA39TIB0_9AGAR</name>
<gene>
    <name evidence="1" type="ORF">IW261DRAFT_1431027</name>
</gene>
<keyword evidence="2" id="KW-1185">Reference proteome</keyword>
<dbReference type="AlphaFoldDB" id="A0AA39TIB0"/>
<dbReference type="Proteomes" id="UP001175227">
    <property type="component" value="Unassembled WGS sequence"/>
</dbReference>